<proteinExistence type="predicted"/>
<dbReference type="Proteomes" id="UP000035054">
    <property type="component" value="Unassembled WGS sequence"/>
</dbReference>
<evidence type="ECO:0000313" key="3">
    <source>
        <dbReference type="Proteomes" id="UP000035054"/>
    </source>
</evidence>
<protein>
    <submittedName>
        <fullName evidence="2">Uncharacterized protein</fullName>
    </submittedName>
</protein>
<comment type="caution">
    <text evidence="2">The sequence shown here is derived from an EMBL/GenBank/DDBJ whole genome shotgun (WGS) entry which is preliminary data.</text>
</comment>
<accession>A0A6N3X3M2</accession>
<sequence>MHTADWQLGKGFANIPGDAGGALRDQRMETVRAVGRLATARGVDSDNPHRFHRHPGGQGLPIGFQTI</sequence>
<dbReference type="AlphaFoldDB" id="A0A6N3X3M2"/>
<evidence type="ECO:0000313" key="2">
    <source>
        <dbReference type="EMBL" id="KKZ12277.1"/>
    </source>
</evidence>
<evidence type="ECO:0000256" key="1">
    <source>
        <dbReference type="SAM" id="MobiDB-lite"/>
    </source>
</evidence>
<gene>
    <name evidence="2" type="ORF">TH68_07715</name>
</gene>
<feature type="region of interest" description="Disordered" evidence="1">
    <location>
        <begin position="42"/>
        <end position="67"/>
    </location>
</feature>
<organism evidence="2 3">
    <name type="scientific">Candidatus Synechococcus spongiarum 142</name>
    <dbReference type="NCBI Taxonomy" id="1608213"/>
    <lineage>
        <taxon>Bacteria</taxon>
        <taxon>Bacillati</taxon>
        <taxon>Cyanobacteriota</taxon>
        <taxon>Cyanophyceae</taxon>
        <taxon>Synechococcales</taxon>
        <taxon>Synechococcaceae</taxon>
        <taxon>Synechococcus</taxon>
    </lineage>
</organism>
<name>A0A6N3X3M2_9SYNE</name>
<reference evidence="2 3" key="1">
    <citation type="submission" date="2015-01" db="EMBL/GenBank/DDBJ databases">
        <title>Lifestyle Evolution in Cyanobacterial Symbionts of Sponges.</title>
        <authorList>
            <person name="Burgsdorf I."/>
            <person name="Slaby B.M."/>
            <person name="Handley K.M."/>
            <person name="Haber M."/>
            <person name="Blom J."/>
            <person name="Marshall C.W."/>
            <person name="Gilbert J.A."/>
            <person name="Hentschel U."/>
            <person name="Steindler L."/>
        </authorList>
    </citation>
    <scope>NUCLEOTIDE SEQUENCE [LARGE SCALE GENOMIC DNA]</scope>
    <source>
        <strain evidence="2">142</strain>
    </source>
</reference>
<dbReference type="EMBL" id="JXUO01000253">
    <property type="protein sequence ID" value="KKZ12277.1"/>
    <property type="molecule type" value="Genomic_DNA"/>
</dbReference>